<gene>
    <name evidence="1" type="ORF">AYJ54_19345</name>
</gene>
<sequence>MIKATHVNTKARKTRATETGDLVGVRIQNDLAKQIDDWRRQENDLPGRPEAIRRLVEIGLKVKR</sequence>
<accession>A0A176YLL9</accession>
<evidence type="ECO:0008006" key="3">
    <source>
        <dbReference type="Google" id="ProtNLM"/>
    </source>
</evidence>
<reference evidence="1 2" key="1">
    <citation type="submission" date="2016-03" db="EMBL/GenBank/DDBJ databases">
        <title>Draft Genome Sequence of the Strain BR 10245 (Bradyrhizobium sp.) isolated from nodules of Centrolobium paraense.</title>
        <authorList>
            <person name="Simoes-Araujo J.L.Sr."/>
            <person name="Barauna A.C."/>
            <person name="Silva K."/>
            <person name="Zilli J.E."/>
        </authorList>
    </citation>
    <scope>NUCLEOTIDE SEQUENCE [LARGE SCALE GENOMIC DNA]</scope>
    <source>
        <strain evidence="1 2">BR 10245</strain>
    </source>
</reference>
<dbReference type="STRING" id="1505087.AYJ54_19345"/>
<name>A0A176YLL9_9BRAD</name>
<dbReference type="Proteomes" id="UP000076959">
    <property type="component" value="Unassembled WGS sequence"/>
</dbReference>
<organism evidence="1 2">
    <name type="scientific">Bradyrhizobium centrolobii</name>
    <dbReference type="NCBI Taxonomy" id="1505087"/>
    <lineage>
        <taxon>Bacteria</taxon>
        <taxon>Pseudomonadati</taxon>
        <taxon>Pseudomonadota</taxon>
        <taxon>Alphaproteobacteria</taxon>
        <taxon>Hyphomicrobiales</taxon>
        <taxon>Nitrobacteraceae</taxon>
        <taxon>Bradyrhizobium</taxon>
    </lineage>
</organism>
<protein>
    <recommendedName>
        <fullName evidence="3">Ribbon-helix-helix protein CopG domain-containing protein</fullName>
    </recommendedName>
</protein>
<evidence type="ECO:0000313" key="1">
    <source>
        <dbReference type="EMBL" id="OAF06679.1"/>
    </source>
</evidence>
<keyword evidence="2" id="KW-1185">Reference proteome</keyword>
<dbReference type="AlphaFoldDB" id="A0A176YLL9"/>
<comment type="caution">
    <text evidence="1">The sequence shown here is derived from an EMBL/GenBank/DDBJ whole genome shotgun (WGS) entry which is preliminary data.</text>
</comment>
<proteinExistence type="predicted"/>
<dbReference type="EMBL" id="LUUB01000074">
    <property type="protein sequence ID" value="OAF06679.1"/>
    <property type="molecule type" value="Genomic_DNA"/>
</dbReference>
<evidence type="ECO:0000313" key="2">
    <source>
        <dbReference type="Proteomes" id="UP000076959"/>
    </source>
</evidence>